<dbReference type="InterPro" id="IPR006311">
    <property type="entry name" value="TAT_signal"/>
</dbReference>
<feature type="domain" description="Glucan biosynthesis periplasmic MdoG C-terminal" evidence="6">
    <location>
        <begin position="51"/>
        <end position="530"/>
    </location>
</feature>
<comment type="similarity">
    <text evidence="3">Belongs to the OpgD/OpgG family.</text>
</comment>
<evidence type="ECO:0000256" key="3">
    <source>
        <dbReference type="ARBA" id="ARBA00009284"/>
    </source>
</evidence>
<comment type="pathway">
    <text evidence="2">Glycan metabolism; osmoregulated periplasmic glucan (OPG) biosynthesis.</text>
</comment>
<organism evidence="7 8">
    <name type="scientific">Ruixingdingia sedimenti</name>
    <dbReference type="NCBI Taxonomy" id="3073604"/>
    <lineage>
        <taxon>Bacteria</taxon>
        <taxon>Pseudomonadati</taxon>
        <taxon>Pseudomonadota</taxon>
        <taxon>Alphaproteobacteria</taxon>
        <taxon>Rhodobacterales</taxon>
        <taxon>Paracoccaceae</taxon>
        <taxon>Ruixingdingia</taxon>
    </lineage>
</organism>
<gene>
    <name evidence="7" type="ORF">RGD00_11405</name>
</gene>
<dbReference type="PANTHER" id="PTHR30504">
    <property type="entry name" value="GLUCANS BIOSYNTHESIS PROTEIN"/>
    <property type="match status" value="1"/>
</dbReference>
<dbReference type="InterPro" id="IPR013783">
    <property type="entry name" value="Ig-like_fold"/>
</dbReference>
<keyword evidence="5" id="KW-0574">Periplasm</keyword>
<dbReference type="EMBL" id="JAVKPH010000011">
    <property type="protein sequence ID" value="MDR5653217.1"/>
    <property type="molecule type" value="Genomic_DNA"/>
</dbReference>
<sequence length="533" mass="58786">MFAVSARSPMPGRRDLLKWTASLAALAAGGGGAGIARAQQAPAEDAAAQQFSFDQLTADMRAAAARAFEPAPRPEGFLGELGYDDYRQIRFRPDHARWQDPALRFRVHGFHMGWLYADPVRLFEVVDGRAQEMHFTTADFEYRNQLADRIPPDAELPGLAGFRLHHPLNRPDVMDELVAFLGASYFRAVGRGNAYGISARGLAINTATTAPEEFPRFTRFWLERPAPGAAHAVVHAALEGPSVTGAYRFIITPGAETVMEVTARLFFRADVVQLGVAPLTSMFLFAEKNRAGYDDYRPNVHDSNGLRIARADGDMLWRPLNNPPNLAGSYFAEASPRAFGLYQRDRDFDNYQDPEARYELRPSLQVEPLGDWGAGSVRLVEIPTGHEINDNIVAFWVPEAPVKAGEAREFAYRLRWGALAPDPAQTLAWVHETRSGQAGISGGTPNPGQRKFVIDFRGGILAQLPADADVKAVTSVLNGEIITTTMQRIAGTDIWRVVMDVAAKNGATVELGAHIAGYDRRLTETWLYQWINI</sequence>
<comment type="caution">
    <text evidence="7">The sequence shown here is derived from an EMBL/GenBank/DDBJ whole genome shotgun (WGS) entry which is preliminary data.</text>
</comment>
<dbReference type="Proteomes" id="UP001247754">
    <property type="component" value="Unassembled WGS sequence"/>
</dbReference>
<comment type="subcellular location">
    <subcellularLocation>
        <location evidence="1">Periplasm</location>
    </subcellularLocation>
</comment>
<evidence type="ECO:0000313" key="7">
    <source>
        <dbReference type="EMBL" id="MDR5653217.1"/>
    </source>
</evidence>
<dbReference type="SUPFAM" id="SSF74650">
    <property type="entry name" value="Galactose mutarotase-like"/>
    <property type="match status" value="1"/>
</dbReference>
<keyword evidence="8" id="KW-1185">Reference proteome</keyword>
<accession>A0ABU1F8M5</accession>
<reference evidence="7 8" key="1">
    <citation type="submission" date="2023-09" db="EMBL/GenBank/DDBJ databases">
        <title>Xinfangfangia sedmenti sp. nov., isolated the sedment.</title>
        <authorList>
            <person name="Xu L."/>
        </authorList>
    </citation>
    <scope>NUCLEOTIDE SEQUENCE [LARGE SCALE GENOMIC DNA]</scope>
    <source>
        <strain evidence="7 8">LG-4</strain>
    </source>
</reference>
<dbReference type="InterPro" id="IPR014718">
    <property type="entry name" value="GH-type_carb-bd"/>
</dbReference>
<evidence type="ECO:0000259" key="6">
    <source>
        <dbReference type="Pfam" id="PF04349"/>
    </source>
</evidence>
<dbReference type="InterPro" id="IPR014438">
    <property type="entry name" value="Glucan_biosyn_MdoG/MdoD"/>
</dbReference>
<evidence type="ECO:0000313" key="8">
    <source>
        <dbReference type="Proteomes" id="UP001247754"/>
    </source>
</evidence>
<dbReference type="SUPFAM" id="SSF81296">
    <property type="entry name" value="E set domains"/>
    <property type="match status" value="1"/>
</dbReference>
<dbReference type="InterPro" id="IPR011013">
    <property type="entry name" value="Gal_mutarotase_sf_dom"/>
</dbReference>
<dbReference type="InterPro" id="IPR007444">
    <property type="entry name" value="Glucan_biosyn_MdoG_C"/>
</dbReference>
<proteinExistence type="inferred from homology"/>
<evidence type="ECO:0000256" key="2">
    <source>
        <dbReference type="ARBA" id="ARBA00005001"/>
    </source>
</evidence>
<dbReference type="Gene3D" id="2.70.98.10">
    <property type="match status" value="1"/>
</dbReference>
<dbReference type="PANTHER" id="PTHR30504:SF3">
    <property type="entry name" value="GLUCANS BIOSYNTHESIS PROTEIN D"/>
    <property type="match status" value="1"/>
</dbReference>
<evidence type="ECO:0000256" key="4">
    <source>
        <dbReference type="ARBA" id="ARBA00022729"/>
    </source>
</evidence>
<protein>
    <submittedName>
        <fullName evidence="7">Glucan biosynthesis protein G</fullName>
    </submittedName>
</protein>
<evidence type="ECO:0000256" key="1">
    <source>
        <dbReference type="ARBA" id="ARBA00004418"/>
    </source>
</evidence>
<dbReference type="Gene3D" id="2.60.40.10">
    <property type="entry name" value="Immunoglobulins"/>
    <property type="match status" value="1"/>
</dbReference>
<dbReference type="PIRSF" id="PIRSF006281">
    <property type="entry name" value="MdoG"/>
    <property type="match status" value="1"/>
</dbReference>
<dbReference type="Pfam" id="PF04349">
    <property type="entry name" value="MdoG"/>
    <property type="match status" value="1"/>
</dbReference>
<name>A0ABU1F8M5_9RHOB</name>
<keyword evidence="4" id="KW-0732">Signal</keyword>
<dbReference type="InterPro" id="IPR014756">
    <property type="entry name" value="Ig_E-set"/>
</dbReference>
<dbReference type="PROSITE" id="PS51318">
    <property type="entry name" value="TAT"/>
    <property type="match status" value="1"/>
</dbReference>
<evidence type="ECO:0000256" key="5">
    <source>
        <dbReference type="ARBA" id="ARBA00022764"/>
    </source>
</evidence>
<dbReference type="RefSeq" id="WP_310457459.1">
    <property type="nucleotide sequence ID" value="NZ_JAVKPH010000011.1"/>
</dbReference>